<gene>
    <name evidence="2" type="ORF">Rhe02_80050</name>
</gene>
<evidence type="ECO:0000313" key="2">
    <source>
        <dbReference type="EMBL" id="GIH09938.1"/>
    </source>
</evidence>
<dbReference type="Proteomes" id="UP000612899">
    <property type="component" value="Unassembled WGS sequence"/>
</dbReference>
<proteinExistence type="predicted"/>
<feature type="signal peptide" evidence="1">
    <location>
        <begin position="1"/>
        <end position="24"/>
    </location>
</feature>
<keyword evidence="3" id="KW-1185">Reference proteome</keyword>
<sequence length="236" mass="24108">MRAVPLRLVAALCLAAFGVGGCEAINEATAPIERGELLDDMSTQLDRGKSVLYHADYQLAGGYKASVGQQIAPARTVYRYPGGMILVHGSDQTSCNTTSRPAKCDVNSITLAGAGVPSTYAEATKHGLITAPVVVDLLKVAALEPGASVEPHDTTIAGQQASCLEVSGLTDAISPAFSACVTAEGVLASFKGLVGGVNVDQALIEVTKRVAEDAFSLPVGADVADLRPRASAASIG</sequence>
<accession>A0A8J3QIC6</accession>
<reference evidence="2" key="1">
    <citation type="submission" date="2021-01" db="EMBL/GenBank/DDBJ databases">
        <title>Whole genome shotgun sequence of Rhizocola hellebori NBRC 109834.</title>
        <authorList>
            <person name="Komaki H."/>
            <person name="Tamura T."/>
        </authorList>
    </citation>
    <scope>NUCLEOTIDE SEQUENCE</scope>
    <source>
        <strain evidence="2">NBRC 109834</strain>
    </source>
</reference>
<name>A0A8J3QIC6_9ACTN</name>
<dbReference type="PROSITE" id="PS51257">
    <property type="entry name" value="PROKAR_LIPOPROTEIN"/>
    <property type="match status" value="1"/>
</dbReference>
<dbReference type="RefSeq" id="WP_203913662.1">
    <property type="nucleotide sequence ID" value="NZ_BONY01000080.1"/>
</dbReference>
<evidence type="ECO:0000256" key="1">
    <source>
        <dbReference type="SAM" id="SignalP"/>
    </source>
</evidence>
<comment type="caution">
    <text evidence="2">The sequence shown here is derived from an EMBL/GenBank/DDBJ whole genome shotgun (WGS) entry which is preliminary data.</text>
</comment>
<evidence type="ECO:0000313" key="3">
    <source>
        <dbReference type="Proteomes" id="UP000612899"/>
    </source>
</evidence>
<organism evidence="2 3">
    <name type="scientific">Rhizocola hellebori</name>
    <dbReference type="NCBI Taxonomy" id="1392758"/>
    <lineage>
        <taxon>Bacteria</taxon>
        <taxon>Bacillati</taxon>
        <taxon>Actinomycetota</taxon>
        <taxon>Actinomycetes</taxon>
        <taxon>Micromonosporales</taxon>
        <taxon>Micromonosporaceae</taxon>
        <taxon>Rhizocola</taxon>
    </lineage>
</organism>
<protein>
    <recommendedName>
        <fullName evidence="4">Lipoprotein</fullName>
    </recommendedName>
</protein>
<feature type="chain" id="PRO_5035205953" description="Lipoprotein" evidence="1">
    <location>
        <begin position="25"/>
        <end position="236"/>
    </location>
</feature>
<evidence type="ECO:0008006" key="4">
    <source>
        <dbReference type="Google" id="ProtNLM"/>
    </source>
</evidence>
<dbReference type="EMBL" id="BONY01000080">
    <property type="protein sequence ID" value="GIH09938.1"/>
    <property type="molecule type" value="Genomic_DNA"/>
</dbReference>
<keyword evidence="1" id="KW-0732">Signal</keyword>
<dbReference type="AlphaFoldDB" id="A0A8J3QIC6"/>